<feature type="compositionally biased region" description="Basic and acidic residues" evidence="1">
    <location>
        <begin position="857"/>
        <end position="871"/>
    </location>
</feature>
<keyword evidence="2" id="KW-0472">Membrane</keyword>
<evidence type="ECO:0000256" key="1">
    <source>
        <dbReference type="SAM" id="MobiDB-lite"/>
    </source>
</evidence>
<keyword evidence="4" id="KW-1185">Reference proteome</keyword>
<feature type="compositionally biased region" description="Basic and acidic residues" evidence="1">
    <location>
        <begin position="244"/>
        <end position="267"/>
    </location>
</feature>
<feature type="region of interest" description="Disordered" evidence="1">
    <location>
        <begin position="528"/>
        <end position="561"/>
    </location>
</feature>
<feature type="compositionally biased region" description="Low complexity" evidence="1">
    <location>
        <begin position="1088"/>
        <end position="1100"/>
    </location>
</feature>
<feature type="region of interest" description="Disordered" evidence="1">
    <location>
        <begin position="948"/>
        <end position="1003"/>
    </location>
</feature>
<feature type="transmembrane region" description="Helical" evidence="2">
    <location>
        <begin position="106"/>
        <end position="124"/>
    </location>
</feature>
<feature type="compositionally biased region" description="Low complexity" evidence="1">
    <location>
        <begin position="890"/>
        <end position="908"/>
    </location>
</feature>
<feature type="region of interest" description="Disordered" evidence="1">
    <location>
        <begin position="824"/>
        <end position="928"/>
    </location>
</feature>
<feature type="compositionally biased region" description="Gly residues" evidence="1">
    <location>
        <begin position="299"/>
        <end position="309"/>
    </location>
</feature>
<feature type="region of interest" description="Disordered" evidence="1">
    <location>
        <begin position="391"/>
        <end position="415"/>
    </location>
</feature>
<comment type="caution">
    <text evidence="3">The sequence shown here is derived from an EMBL/GenBank/DDBJ whole genome shotgun (WGS) entry which is preliminary data.</text>
</comment>
<feature type="compositionally biased region" description="Basic residues" evidence="1">
    <location>
        <begin position="614"/>
        <end position="626"/>
    </location>
</feature>
<sequence>MSARAWELQVDAAVSAYVAKRWHLDPTQRGSKAGSLQFLYPLFHVLYRVAEVSLRVTAMALLLAFTRFWWEDHFTGKALHRPSSGLAYLFGVVVCSRISTRGETQLVHMAVGIALLLANAAFFVDMPGFCYPAQRVSWLLECWRFLGFCLFGVLVVWELQEGYAHQDKRWDDFESKRWKTGITVLGSACALYYTLRLSPIFRKKGDDLHSAVIRGKREKLRKLLLHGAGGVALDVNGPMKDNAEAKTKVKLKPARERRVESVPERSRSHGTRKCKQRRNGRPRQRLRRTEKARCLAQPGGSGKAGGGVRGKSSSASRFRAVGLRKRHRHQRKGALAECTGVEHQATAQAEASRAIGGRGALSCRDTAPLSRAPLGARPRLLREAPEAGPVAVANGQPREQPAGASARGRALGAGRRSPEAVVQCRQGVRHAGVREATRAWATLLAKAVLTWAGCAGAVSDRELEILGHHWSAAVGRTVMAYNVKDLSASVDKWRRLLDEIASGHFEPDNPPGLQWETEAYARWQGNRASGQLKGPRKVEPPQGRAHSSKSPRGAIFIQSSEKSSDVEVEDVRVLVGVERRQKGCATPAQPDATGAHAIRPCSTVHVSSGPRENRAHRRSPHPRGAGRRAMSAAGCSGAASAEIDEATAPAWELPASPSWSAGLDTSIRSAATSVSVLSAGGRPCAGRGEGDTQHLRLAHENDALRERLRQLERQLGHDRAGPAAVPSGGASAGAEPAEPTRHALPPRHAALGGAHEPLPGAPAAGKPTPLGSTDGAGAVPALDMTYRSSPPRAAYPQELDALGASGLRRVAATVAQAAAEAAAGSASLEGTPRTELPALGPRFPLWSAKQDMPTEGEEGRSMLKAPLHELQDPSWQPEPLDLPGGRRARAAGPPEGCAAEAAAAGAAGQQQHHPEGCPESSSARAACAEEGLAVTDGSAAPAPPALQALRSCLQRQRQGCAAPPHGRQPEGDEDAERAKAVRRRKHNKIPGASRGASEKPPAARAHFAAYAEVYAPLVPSPRSAAMATPTLPSAACASPSAPPREEPRAAQPPAWDTPAPASGQHSPLAAAQLEAQAWDKVGPSTPDAARGLAAAAGRAAPECPVEAQPLTE</sequence>
<gene>
    <name evidence="3" type="ORF">PCOR1329_LOCUS61154</name>
</gene>
<evidence type="ECO:0000256" key="2">
    <source>
        <dbReference type="SAM" id="Phobius"/>
    </source>
</evidence>
<feature type="region of interest" description="Disordered" evidence="1">
    <location>
        <begin position="604"/>
        <end position="632"/>
    </location>
</feature>
<feature type="compositionally biased region" description="Low complexity" evidence="1">
    <location>
        <begin position="402"/>
        <end position="415"/>
    </location>
</feature>
<feature type="non-terminal residue" evidence="3">
    <location>
        <position position="1112"/>
    </location>
</feature>
<keyword evidence="2" id="KW-0812">Transmembrane</keyword>
<feature type="region of interest" description="Disordered" evidence="1">
    <location>
        <begin position="244"/>
        <end position="334"/>
    </location>
</feature>
<feature type="transmembrane region" description="Helical" evidence="2">
    <location>
        <begin position="178"/>
        <end position="195"/>
    </location>
</feature>
<dbReference type="Proteomes" id="UP001189429">
    <property type="component" value="Unassembled WGS sequence"/>
</dbReference>
<proteinExistence type="predicted"/>
<accession>A0ABN9VXI2</accession>
<protein>
    <submittedName>
        <fullName evidence="3">Uncharacterized protein</fullName>
    </submittedName>
</protein>
<feature type="region of interest" description="Disordered" evidence="1">
    <location>
        <begin position="716"/>
        <end position="784"/>
    </location>
</feature>
<feature type="compositionally biased region" description="Low complexity" evidence="1">
    <location>
        <begin position="721"/>
        <end position="737"/>
    </location>
</feature>
<reference evidence="3" key="1">
    <citation type="submission" date="2023-10" db="EMBL/GenBank/DDBJ databases">
        <authorList>
            <person name="Chen Y."/>
            <person name="Shah S."/>
            <person name="Dougan E. K."/>
            <person name="Thang M."/>
            <person name="Chan C."/>
        </authorList>
    </citation>
    <scope>NUCLEOTIDE SEQUENCE [LARGE SCALE GENOMIC DNA]</scope>
</reference>
<organism evidence="3 4">
    <name type="scientific">Prorocentrum cordatum</name>
    <dbReference type="NCBI Taxonomy" id="2364126"/>
    <lineage>
        <taxon>Eukaryota</taxon>
        <taxon>Sar</taxon>
        <taxon>Alveolata</taxon>
        <taxon>Dinophyceae</taxon>
        <taxon>Prorocentrales</taxon>
        <taxon>Prorocentraceae</taxon>
        <taxon>Prorocentrum</taxon>
    </lineage>
</organism>
<feature type="compositionally biased region" description="Low complexity" evidence="1">
    <location>
        <begin position="1027"/>
        <end position="1039"/>
    </location>
</feature>
<dbReference type="EMBL" id="CAUYUJ010017688">
    <property type="protein sequence ID" value="CAK0876968.1"/>
    <property type="molecule type" value="Genomic_DNA"/>
</dbReference>
<feature type="compositionally biased region" description="Basic residues" evidence="1">
    <location>
        <begin position="322"/>
        <end position="332"/>
    </location>
</feature>
<feature type="compositionally biased region" description="Basic residues" evidence="1">
    <location>
        <begin position="268"/>
        <end position="286"/>
    </location>
</feature>
<evidence type="ECO:0000313" key="4">
    <source>
        <dbReference type="Proteomes" id="UP001189429"/>
    </source>
</evidence>
<keyword evidence="2" id="KW-1133">Transmembrane helix</keyword>
<name>A0ABN9VXI2_9DINO</name>
<feature type="transmembrane region" description="Helical" evidence="2">
    <location>
        <begin position="136"/>
        <end position="157"/>
    </location>
</feature>
<feature type="compositionally biased region" description="Low complexity" evidence="1">
    <location>
        <begin position="919"/>
        <end position="928"/>
    </location>
</feature>
<evidence type="ECO:0000313" key="3">
    <source>
        <dbReference type="EMBL" id="CAK0876968.1"/>
    </source>
</evidence>
<feature type="region of interest" description="Disordered" evidence="1">
    <location>
        <begin position="1022"/>
        <end position="1112"/>
    </location>
</feature>